<keyword evidence="1" id="KW-0472">Membrane</keyword>
<dbReference type="Proteomes" id="UP000277811">
    <property type="component" value="Unassembled WGS sequence"/>
</dbReference>
<dbReference type="OrthoDB" id="9801841at2"/>
<dbReference type="PROSITE" id="PS51746">
    <property type="entry name" value="PPM_2"/>
    <property type="match status" value="1"/>
</dbReference>
<organism evidence="3 4">
    <name type="scientific">Lucifera butyrica</name>
    <dbReference type="NCBI Taxonomy" id="1351585"/>
    <lineage>
        <taxon>Bacteria</taxon>
        <taxon>Bacillati</taxon>
        <taxon>Bacillota</taxon>
        <taxon>Negativicutes</taxon>
        <taxon>Veillonellales</taxon>
        <taxon>Veillonellaceae</taxon>
        <taxon>Lucifera</taxon>
    </lineage>
</organism>
<evidence type="ECO:0000313" key="3">
    <source>
        <dbReference type="EMBL" id="VBB09022.1"/>
    </source>
</evidence>
<keyword evidence="1" id="KW-0812">Transmembrane</keyword>
<dbReference type="RefSeq" id="WP_122629843.1">
    <property type="nucleotide sequence ID" value="NZ_UPPP01000105.1"/>
</dbReference>
<name>A0A498RG20_9FIRM</name>
<reference evidence="3 4" key="1">
    <citation type="submission" date="2018-06" db="EMBL/GenBank/DDBJ databases">
        <authorList>
            <person name="Strepis N."/>
        </authorList>
    </citation>
    <scope>NUCLEOTIDE SEQUENCE [LARGE SCALE GENOMIC DNA]</scope>
    <source>
        <strain evidence="3">LUCI</strain>
    </source>
</reference>
<keyword evidence="4" id="KW-1185">Reference proteome</keyword>
<dbReference type="EMBL" id="UPPP01000105">
    <property type="protein sequence ID" value="VBB09022.1"/>
    <property type="molecule type" value="Genomic_DNA"/>
</dbReference>
<feature type="domain" description="PPM-type phosphatase" evidence="2">
    <location>
        <begin position="41"/>
        <end position="279"/>
    </location>
</feature>
<protein>
    <submittedName>
        <fullName evidence="3">Stage ii sporulation protein e (Spoiie)</fullName>
    </submittedName>
</protein>
<evidence type="ECO:0000313" key="4">
    <source>
        <dbReference type="Proteomes" id="UP000277811"/>
    </source>
</evidence>
<gene>
    <name evidence="3" type="ORF">LUCI_4308</name>
</gene>
<dbReference type="InterPro" id="IPR036457">
    <property type="entry name" value="PPM-type-like_dom_sf"/>
</dbReference>
<evidence type="ECO:0000256" key="1">
    <source>
        <dbReference type="SAM" id="Phobius"/>
    </source>
</evidence>
<feature type="transmembrane region" description="Helical" evidence="1">
    <location>
        <begin position="6"/>
        <end position="26"/>
    </location>
</feature>
<dbReference type="SMART" id="SM00331">
    <property type="entry name" value="PP2C_SIG"/>
    <property type="match status" value="1"/>
</dbReference>
<accession>A0A498RG20</accession>
<dbReference type="SMART" id="SM00332">
    <property type="entry name" value="PP2Cc"/>
    <property type="match status" value="1"/>
</dbReference>
<sequence length="282" mass="30439">MAGNLFSGQYMLAAVLLLCLAGLLLYRHSRGRAQAGSLEVEVGEGEAIGDREIQEDAGNTAKTAWGTLAVLADGMGRGQAGRTAALSAVRTFINLFSDHDVTGNLYYFFNQALNRSNREVLARLQGARGRTAVAAVLISKGYLHYASVGDIKIAVCRNHELIPLNEGHTTKTVAVKGFSQGILNRQEALAISQMDHATNYIGRDGFKNGEIGAVPVKLKPDDVILLMTAGIYKCLSWLELESVLTQPFSCRDLAGQIIGKFNGKPVTDKENASLFVLRYHGV</sequence>
<dbReference type="Pfam" id="PF13672">
    <property type="entry name" value="PP2C_2"/>
    <property type="match status" value="1"/>
</dbReference>
<proteinExistence type="predicted"/>
<keyword evidence="1" id="KW-1133">Transmembrane helix</keyword>
<dbReference type="InterPro" id="IPR001932">
    <property type="entry name" value="PPM-type_phosphatase-like_dom"/>
</dbReference>
<dbReference type="Gene3D" id="3.60.40.10">
    <property type="entry name" value="PPM-type phosphatase domain"/>
    <property type="match status" value="1"/>
</dbReference>
<dbReference type="AlphaFoldDB" id="A0A498RG20"/>
<evidence type="ECO:0000259" key="2">
    <source>
        <dbReference type="PROSITE" id="PS51746"/>
    </source>
</evidence>
<dbReference type="SUPFAM" id="SSF81606">
    <property type="entry name" value="PP2C-like"/>
    <property type="match status" value="1"/>
</dbReference>